<sequence length="620" mass="71800">MPTKTFMDAPITRHKSETIGGTGTVTKSSDVQLIEKRSDAADYFMRMDFGDKERDNSEKLDAFWSKERLQAVQSAVDALTSRGAEKKDTEDKCEDGEDDMDHTDKRPAETHKRYCFGNADVGIEPPKYLQFFPYQQAEEPVRYGSAELAPVSEYQRRPLAIPHAPSPIDVTVLSNYSDDVQEIPPPKPIDHKKLRRNQPVIVPPRRLPTISNHQGRTLVPIAPRLGPFQPHQSQMIMHQYQRPTPRKAQQRRSNAIPRRENVLPLLPEPIRPAEPVYLKEYRIKPKLCLPPYKPPNYHEWTNQDVAKWAQLVLDLPSTHPLLKTIEIKQLREVNNATEKVVLGTEKPLVTEQKKQERGRKRQQKKTDIMKDSDNDSERAISVDSDVDDLDGSELSELSDMGYNADVEDVSGKMKREINSPEKVQDFGDRCVLRYQNARKLAEEYEKEDSNERRSGSKVKQQRISEDPKIAERQCEQCFKVFVSKNKMQRHMKTHTDQIDKNCDICGAPIKYSYNLVPHLKKCAQKLRTPCTEKEFKKYYPRFMDEFEKFRTGNLSDLPELPADFKFDDLGFIVEKNDPTRFSYTNYEFGKGLKNYEKKKNEEEKEDSDIEKEIASDDEET</sequence>
<keyword evidence="1" id="KW-0863">Zinc-finger</keyword>
<dbReference type="SMART" id="SM00355">
    <property type="entry name" value="ZnF_C2H2"/>
    <property type="match status" value="1"/>
</dbReference>
<feature type="compositionally biased region" description="Basic and acidic residues" evidence="2">
    <location>
        <begin position="442"/>
        <end position="454"/>
    </location>
</feature>
<dbReference type="InterPro" id="IPR013087">
    <property type="entry name" value="Znf_C2H2_type"/>
</dbReference>
<evidence type="ECO:0000313" key="5">
    <source>
        <dbReference type="Proteomes" id="UP000483820"/>
    </source>
</evidence>
<dbReference type="PROSITE" id="PS00028">
    <property type="entry name" value="ZINC_FINGER_C2H2_1"/>
    <property type="match status" value="1"/>
</dbReference>
<dbReference type="Proteomes" id="UP000483820">
    <property type="component" value="Chromosome X"/>
</dbReference>
<evidence type="ECO:0000259" key="3">
    <source>
        <dbReference type="PROSITE" id="PS50157"/>
    </source>
</evidence>
<evidence type="ECO:0000313" key="4">
    <source>
        <dbReference type="EMBL" id="KAF1746109.1"/>
    </source>
</evidence>
<feature type="region of interest" description="Disordered" evidence="2">
    <location>
        <begin position="1"/>
        <end position="24"/>
    </location>
</feature>
<feature type="compositionally biased region" description="Acidic residues" evidence="2">
    <location>
        <begin position="603"/>
        <end position="620"/>
    </location>
</feature>
<feature type="compositionally biased region" description="Acidic residues" evidence="2">
    <location>
        <begin position="384"/>
        <end position="393"/>
    </location>
</feature>
<gene>
    <name evidence="4" type="ORF">GCK72_022561</name>
</gene>
<dbReference type="CTD" id="9824637"/>
<feature type="region of interest" description="Disordered" evidence="2">
    <location>
        <begin position="77"/>
        <end position="105"/>
    </location>
</feature>
<comment type="caution">
    <text evidence="4">The sequence shown here is derived from an EMBL/GenBank/DDBJ whole genome shotgun (WGS) entry which is preliminary data.</text>
</comment>
<dbReference type="AlphaFoldDB" id="A0A6A5FUF4"/>
<dbReference type="PROSITE" id="PS50157">
    <property type="entry name" value="ZINC_FINGER_C2H2_2"/>
    <property type="match status" value="1"/>
</dbReference>
<keyword evidence="1" id="KW-0479">Metal-binding</keyword>
<name>A0A6A5FUF4_CAERE</name>
<dbReference type="RefSeq" id="XP_053578464.1">
    <property type="nucleotide sequence ID" value="XM_053734898.1"/>
</dbReference>
<accession>A0A6A5FUF4</accession>
<reference evidence="4 5" key="1">
    <citation type="submission" date="2019-12" db="EMBL/GenBank/DDBJ databases">
        <title>Chromosome-level assembly of the Caenorhabditis remanei genome.</title>
        <authorList>
            <person name="Teterina A.A."/>
            <person name="Willis J.H."/>
            <person name="Phillips P.C."/>
        </authorList>
    </citation>
    <scope>NUCLEOTIDE SEQUENCE [LARGE SCALE GENOMIC DNA]</scope>
    <source>
        <strain evidence="4 5">PX506</strain>
        <tissue evidence="4">Whole organism</tissue>
    </source>
</reference>
<keyword evidence="1" id="KW-0862">Zinc</keyword>
<dbReference type="Gene3D" id="3.30.160.60">
    <property type="entry name" value="Classic Zinc Finger"/>
    <property type="match status" value="1"/>
</dbReference>
<dbReference type="KEGG" id="crq:GCK72_022561"/>
<dbReference type="EMBL" id="WUAV01000006">
    <property type="protein sequence ID" value="KAF1746109.1"/>
    <property type="molecule type" value="Genomic_DNA"/>
</dbReference>
<dbReference type="GO" id="GO:0008270">
    <property type="term" value="F:zinc ion binding"/>
    <property type="evidence" value="ECO:0007669"/>
    <property type="project" value="UniProtKB-KW"/>
</dbReference>
<dbReference type="SUPFAM" id="SSF57667">
    <property type="entry name" value="beta-beta-alpha zinc fingers"/>
    <property type="match status" value="1"/>
</dbReference>
<dbReference type="Pfam" id="PF13894">
    <property type="entry name" value="zf-C2H2_4"/>
    <property type="match status" value="1"/>
</dbReference>
<organism evidence="4 5">
    <name type="scientific">Caenorhabditis remanei</name>
    <name type="common">Caenorhabditis vulgaris</name>
    <dbReference type="NCBI Taxonomy" id="31234"/>
    <lineage>
        <taxon>Eukaryota</taxon>
        <taxon>Metazoa</taxon>
        <taxon>Ecdysozoa</taxon>
        <taxon>Nematoda</taxon>
        <taxon>Chromadorea</taxon>
        <taxon>Rhabditida</taxon>
        <taxon>Rhabditina</taxon>
        <taxon>Rhabditomorpha</taxon>
        <taxon>Rhabditoidea</taxon>
        <taxon>Rhabditidae</taxon>
        <taxon>Peloderinae</taxon>
        <taxon>Caenorhabditis</taxon>
    </lineage>
</organism>
<protein>
    <recommendedName>
        <fullName evidence="3">C2H2-type domain-containing protein</fullName>
    </recommendedName>
</protein>
<dbReference type="InterPro" id="IPR036236">
    <property type="entry name" value="Znf_C2H2_sf"/>
</dbReference>
<evidence type="ECO:0000256" key="1">
    <source>
        <dbReference type="PROSITE-ProRule" id="PRU00042"/>
    </source>
</evidence>
<feature type="compositionally biased region" description="Basic and acidic residues" evidence="2">
    <location>
        <begin position="364"/>
        <end position="380"/>
    </location>
</feature>
<feature type="region of interest" description="Disordered" evidence="2">
    <location>
        <begin position="597"/>
        <end position="620"/>
    </location>
</feature>
<feature type="region of interest" description="Disordered" evidence="2">
    <location>
        <begin position="347"/>
        <end position="403"/>
    </location>
</feature>
<evidence type="ECO:0000256" key="2">
    <source>
        <dbReference type="SAM" id="MobiDB-lite"/>
    </source>
</evidence>
<feature type="domain" description="C2H2-type" evidence="3">
    <location>
        <begin position="472"/>
        <end position="499"/>
    </location>
</feature>
<feature type="region of interest" description="Disordered" evidence="2">
    <location>
        <begin position="442"/>
        <end position="465"/>
    </location>
</feature>
<feature type="compositionally biased region" description="Acidic residues" evidence="2">
    <location>
        <begin position="91"/>
        <end position="101"/>
    </location>
</feature>
<dbReference type="GeneID" id="9824637"/>
<proteinExistence type="predicted"/>